<keyword evidence="2" id="KW-1185">Reference proteome</keyword>
<proteinExistence type="predicted"/>
<reference evidence="1" key="1">
    <citation type="submission" date="2016-05" db="EMBL/GenBank/DDBJ databases">
        <title>Microbial consortia oxidize butane by reversing methanogenesis.</title>
        <authorList>
            <person name="Laso-Perez R."/>
            <person name="Richter M."/>
            <person name="Wegener G."/>
            <person name="Musat F."/>
        </authorList>
    </citation>
    <scope>NUCLEOTIDE SEQUENCE [LARGE SCALE GENOMIC DNA]</scope>
    <source>
        <strain evidence="1">BOX1</strain>
    </source>
</reference>
<organism evidence="1 2">
    <name type="scientific">Candidatus Syntropharchaeum butanivorans</name>
    <dbReference type="NCBI Taxonomy" id="1839936"/>
    <lineage>
        <taxon>Archaea</taxon>
        <taxon>Methanobacteriati</taxon>
        <taxon>Methanobacteriota</taxon>
        <taxon>Stenosarchaea group</taxon>
        <taxon>Methanomicrobia</taxon>
        <taxon>Methanosarcinales</taxon>
        <taxon>ANME-2 cluster</taxon>
        <taxon>Candidatus Syntropharchaeum</taxon>
    </lineage>
</organism>
<gene>
    <name evidence="1" type="ORF">SBU_000290</name>
</gene>
<sequence length="35" mass="4260">MRIGFINTLHWISSKDCRRRSNEYIFPEYMEPVAV</sequence>
<dbReference type="AlphaFoldDB" id="A0A1F2P6P2"/>
<protein>
    <submittedName>
        <fullName evidence="1">Uncharacterized protein</fullName>
    </submittedName>
</protein>
<evidence type="ECO:0000313" key="2">
    <source>
        <dbReference type="Proteomes" id="UP000185779"/>
    </source>
</evidence>
<accession>A0A1F2P6P2</accession>
<name>A0A1F2P6P2_9EURY</name>
<dbReference type="EMBL" id="LYOR01000001">
    <property type="protein sequence ID" value="OFV66997.1"/>
    <property type="molecule type" value="Genomic_DNA"/>
</dbReference>
<comment type="caution">
    <text evidence="1">The sequence shown here is derived from an EMBL/GenBank/DDBJ whole genome shotgun (WGS) entry which is preliminary data.</text>
</comment>
<dbReference type="Proteomes" id="UP000185779">
    <property type="component" value="Unassembled WGS sequence"/>
</dbReference>
<evidence type="ECO:0000313" key="1">
    <source>
        <dbReference type="EMBL" id="OFV66997.1"/>
    </source>
</evidence>